<dbReference type="Proteomes" id="UP001218218">
    <property type="component" value="Unassembled WGS sequence"/>
</dbReference>
<keyword evidence="2" id="KW-1185">Reference proteome</keyword>
<sequence length="377" mass="41758">MSLLPQELLDAIIDQVRDKETLKACALVATSFLPASQRILFRKVRLGEFRRPRAALAEFPHLVSYIRDLTICTRGTVSEYLAVAVILRSVQSIESLAVFGGPGFRLWGRLRDEASSALLDCLSRPSLRRFELSHVAGVPAALILAATAIPIAEFKSVNVDVSMARLGEDISEQLHASAPVPRLRHLILGDIGPTICDFLLHPRKPSYTQQIERLEINIDKRSANYAERIMAACAATLKYFAVDAADLIRLPLMPSVLEVEIKLSVGAHRRLPASFSSNISQIASSLPLVETITVVYVDPLHPGPEIEWPDEGPLPIFDPSFMDHTQLLHLRRVHCILRLQTIFGDISALFDRFVPAMESRMPGLRGTGILKCVYNSS</sequence>
<dbReference type="EMBL" id="JARIHO010000006">
    <property type="protein sequence ID" value="KAJ7359682.1"/>
    <property type="molecule type" value="Genomic_DNA"/>
</dbReference>
<name>A0AAD7EYU7_9AGAR</name>
<proteinExistence type="predicted"/>
<gene>
    <name evidence="1" type="ORF">DFH08DRAFT_415014</name>
</gene>
<organism evidence="1 2">
    <name type="scientific">Mycena albidolilacea</name>
    <dbReference type="NCBI Taxonomy" id="1033008"/>
    <lineage>
        <taxon>Eukaryota</taxon>
        <taxon>Fungi</taxon>
        <taxon>Dikarya</taxon>
        <taxon>Basidiomycota</taxon>
        <taxon>Agaricomycotina</taxon>
        <taxon>Agaricomycetes</taxon>
        <taxon>Agaricomycetidae</taxon>
        <taxon>Agaricales</taxon>
        <taxon>Marasmiineae</taxon>
        <taxon>Mycenaceae</taxon>
        <taxon>Mycena</taxon>
    </lineage>
</organism>
<accession>A0AAD7EYU7</accession>
<evidence type="ECO:0008006" key="3">
    <source>
        <dbReference type="Google" id="ProtNLM"/>
    </source>
</evidence>
<comment type="caution">
    <text evidence="1">The sequence shown here is derived from an EMBL/GenBank/DDBJ whole genome shotgun (WGS) entry which is preliminary data.</text>
</comment>
<evidence type="ECO:0000313" key="1">
    <source>
        <dbReference type="EMBL" id="KAJ7359682.1"/>
    </source>
</evidence>
<dbReference type="AlphaFoldDB" id="A0AAD7EYU7"/>
<evidence type="ECO:0000313" key="2">
    <source>
        <dbReference type="Proteomes" id="UP001218218"/>
    </source>
</evidence>
<protein>
    <recommendedName>
        <fullName evidence="3">F-box domain-containing protein</fullName>
    </recommendedName>
</protein>
<reference evidence="1" key="1">
    <citation type="submission" date="2023-03" db="EMBL/GenBank/DDBJ databases">
        <title>Massive genome expansion in bonnet fungi (Mycena s.s.) driven by repeated elements and novel gene families across ecological guilds.</title>
        <authorList>
            <consortium name="Lawrence Berkeley National Laboratory"/>
            <person name="Harder C.B."/>
            <person name="Miyauchi S."/>
            <person name="Viragh M."/>
            <person name="Kuo A."/>
            <person name="Thoen E."/>
            <person name="Andreopoulos B."/>
            <person name="Lu D."/>
            <person name="Skrede I."/>
            <person name="Drula E."/>
            <person name="Henrissat B."/>
            <person name="Morin E."/>
            <person name="Kohler A."/>
            <person name="Barry K."/>
            <person name="LaButti K."/>
            <person name="Morin E."/>
            <person name="Salamov A."/>
            <person name="Lipzen A."/>
            <person name="Mereny Z."/>
            <person name="Hegedus B."/>
            <person name="Baldrian P."/>
            <person name="Stursova M."/>
            <person name="Weitz H."/>
            <person name="Taylor A."/>
            <person name="Grigoriev I.V."/>
            <person name="Nagy L.G."/>
            <person name="Martin F."/>
            <person name="Kauserud H."/>
        </authorList>
    </citation>
    <scope>NUCLEOTIDE SEQUENCE</scope>
    <source>
        <strain evidence="1">CBHHK002</strain>
    </source>
</reference>